<feature type="coiled-coil region" evidence="1">
    <location>
        <begin position="465"/>
        <end position="598"/>
    </location>
</feature>
<feature type="domain" description="Rad50/SbcC-type AAA" evidence="3">
    <location>
        <begin position="15"/>
        <end position="234"/>
    </location>
</feature>
<dbReference type="SUPFAM" id="SSF52540">
    <property type="entry name" value="P-loop containing nucleoside triphosphate hydrolases"/>
    <property type="match status" value="2"/>
</dbReference>
<evidence type="ECO:0000313" key="5">
    <source>
        <dbReference type="Proteomes" id="UP000006791"/>
    </source>
</evidence>
<feature type="coiled-coil region" evidence="1">
    <location>
        <begin position="214"/>
        <end position="273"/>
    </location>
</feature>
<keyword evidence="1" id="KW-0175">Coiled coil</keyword>
<dbReference type="HOGENOM" id="CLU_004785_1_1_0"/>
<feature type="compositionally biased region" description="Low complexity" evidence="2">
    <location>
        <begin position="757"/>
        <end position="768"/>
    </location>
</feature>
<dbReference type="InterPro" id="IPR038729">
    <property type="entry name" value="Rad50/SbcC_AAA"/>
</dbReference>
<name>G2LEV2_CHLTF</name>
<dbReference type="KEGG" id="ctm:Cabther_A1739"/>
<sequence>MRILAIRGRHLASLTDFDVSLEQGLLGRAGLFAITGPTGAGKSTLLDALCLALYDRLPRIKRKQGGYPVPAGTADDVALPFTDCRHIIQRGQRDAYAEVEFLGCDNKRWRARWQVRPPQRKTSRQGLRPSEVELFELTTPGDSTSPGNSIRKTEHGKEETLKLISQKVGLSYEQFCRSVLLAQGDFAAFLKSSAEERASLLEAMTDTRLYTALSIAAHERAKREKEALEALKQQTGYLNPLSDDERHQLEAEREQRAAQCRELERQRSTYEQAQQWYDRHDALEATFQEAKADHDAALQARHDTESQRAYLARLDQAHRLRPMYEDHLASDREQQQAARQVTETAARHGAACQHLDAARSRAEQAEKDLACAKAERTDWQPAIEAARELDVKLHQARQQVLEAEHQREAARQQFQAQQQQLADAEQARAQVTESLAQIGQWLEAHSHLQAVADQQERWERDIGTYLEARSALAQLEEQEARLTADLRRVETGLARAYQALQNAEAQLAADREALQRATQHLERLAYTQSPDARREARRRIDEQRAKLNALHKLVEAAHQAERACAEAVQEAEAARTTLDALRRDTERHTHELAALEAVLKERFRELRLAEATEELAARRPDLLVPGQPCPLCGSTEHPDADKPAPPSDLVARIRAEVEALQQQCAACSQVVLELERRMAAEETRLEAARQRQDKGAQEKESLLTDWAKQRSPGLPDSPLAPETQPMLAAASKRLAEEQRQLEAEENACEAARRQRDAAQQAVDQSQEQLRQAQETYRQAENAWQRLHSELETCRVQYATHAQQRDRYLQELATVFSGNRDWQAQLDADANAFLAQAGSDATAWKAHVQARQAATAQLQEIERRIAAHQSALASAQTGLEQIKQEASARASELTDLETKRAALLGGQPTGDFCRRLDDAIAQAERAFHDARQALAAAEREEAQATADHRAAEERHREKATAAEAARRALDAGLAEAGLSEAELNDLLAVSEAEQQQLREHIAALDERVRQTATVLDTRRKELEAHQASAPPDISRKDIQANLPALAERLRNQHQTIGALDEKLRQDAETRQRQAALAAEIEAQEKIYRCWDDLNAVIGAADGKPFRLFVQNLQFQTLLDHANDYLRRLRQRYRLQAVKGASLELQVLDHDLADTVRPISTLSGGETFLVSLALALGLAAMSANKVTVKSLFIDEGFGTLDPQSLETALGMLDELQATGCQIGIISHIPELAERIGCCIAVTPNGCGTSQVAVLAKAGA</sequence>
<proteinExistence type="predicted"/>
<evidence type="ECO:0000259" key="3">
    <source>
        <dbReference type="Pfam" id="PF13476"/>
    </source>
</evidence>
<dbReference type="OrthoDB" id="9795626at2"/>
<protein>
    <submittedName>
        <fullName evidence="4">RecF/RecN/SMC N terminal domain protein</fullName>
    </submittedName>
</protein>
<evidence type="ECO:0000313" key="4">
    <source>
        <dbReference type="EMBL" id="AEP12485.1"/>
    </source>
</evidence>
<dbReference type="InterPro" id="IPR027417">
    <property type="entry name" value="P-loop_NTPase"/>
</dbReference>
<dbReference type="PANTHER" id="PTHR32114:SF2">
    <property type="entry name" value="ABC TRANSPORTER ABCH.3"/>
    <property type="match status" value="1"/>
</dbReference>
<feature type="region of interest" description="Disordered" evidence="2">
    <location>
        <begin position="737"/>
        <end position="773"/>
    </location>
</feature>
<dbReference type="Gene3D" id="3.40.50.300">
    <property type="entry name" value="P-loop containing nucleotide triphosphate hydrolases"/>
    <property type="match status" value="2"/>
</dbReference>
<dbReference type="GO" id="GO:0006302">
    <property type="term" value="P:double-strand break repair"/>
    <property type="evidence" value="ECO:0007669"/>
    <property type="project" value="InterPro"/>
</dbReference>
<dbReference type="GO" id="GO:0016887">
    <property type="term" value="F:ATP hydrolysis activity"/>
    <property type="evidence" value="ECO:0007669"/>
    <property type="project" value="InterPro"/>
</dbReference>
<evidence type="ECO:0000256" key="2">
    <source>
        <dbReference type="SAM" id="MobiDB-lite"/>
    </source>
</evidence>
<organism evidence="4 5">
    <name type="scientific">Chloracidobacterium thermophilum (strain B)</name>
    <dbReference type="NCBI Taxonomy" id="981222"/>
    <lineage>
        <taxon>Bacteria</taxon>
        <taxon>Pseudomonadati</taxon>
        <taxon>Acidobacteriota</taxon>
        <taxon>Terriglobia</taxon>
        <taxon>Terriglobales</taxon>
        <taxon>Acidobacteriaceae</taxon>
        <taxon>Chloracidobacterium</taxon>
    </lineage>
</organism>
<feature type="compositionally biased region" description="Basic and acidic residues" evidence="2">
    <location>
        <begin position="685"/>
        <end position="702"/>
    </location>
</feature>
<dbReference type="RefSeq" id="WP_014100222.1">
    <property type="nucleotide sequence ID" value="NC_016024.1"/>
</dbReference>
<keyword evidence="5" id="KW-1185">Reference proteome</keyword>
<feature type="coiled-coil region" evidence="1">
    <location>
        <begin position="355"/>
        <end position="434"/>
    </location>
</feature>
<feature type="region of interest" description="Disordered" evidence="2">
    <location>
        <begin position="685"/>
        <end position="722"/>
    </location>
</feature>
<accession>G2LEV2</accession>
<gene>
    <name evidence="4" type="ordered locus">Cabther_A1739</name>
</gene>
<feature type="region of interest" description="Disordered" evidence="2">
    <location>
        <begin position="937"/>
        <end position="957"/>
    </location>
</feature>
<dbReference type="AlphaFoldDB" id="G2LEV2"/>
<evidence type="ECO:0000256" key="1">
    <source>
        <dbReference type="SAM" id="Coils"/>
    </source>
</evidence>
<dbReference type="STRING" id="981222.Cabther_A1739"/>
<dbReference type="Pfam" id="PF13558">
    <property type="entry name" value="SbcC_Walker_B"/>
    <property type="match status" value="1"/>
</dbReference>
<dbReference type="Proteomes" id="UP000006791">
    <property type="component" value="Chromosome 1"/>
</dbReference>
<dbReference type="Pfam" id="PF13476">
    <property type="entry name" value="AAA_23"/>
    <property type="match status" value="1"/>
</dbReference>
<dbReference type="EMBL" id="CP002514">
    <property type="protein sequence ID" value="AEP12485.1"/>
    <property type="molecule type" value="Genomic_DNA"/>
</dbReference>
<dbReference type="PANTHER" id="PTHR32114">
    <property type="entry name" value="ABC TRANSPORTER ABCH.3"/>
    <property type="match status" value="1"/>
</dbReference>
<reference evidence="4 5" key="1">
    <citation type="journal article" date="2012" name="Environ. Microbiol.">
        <title>Complete genome of Candidatus Chloracidobacterium thermophilum, a chlorophyll-based photoheterotroph belonging to the phylum Acidobacteria.</title>
        <authorList>
            <person name="Garcia Costas A.M."/>
            <person name="Liu Z."/>
            <person name="Tomsho L.P."/>
            <person name="Schuster S.C."/>
            <person name="Ward D.M."/>
            <person name="Bryant D.A."/>
        </authorList>
    </citation>
    <scope>NUCLEOTIDE SEQUENCE [LARGE SCALE GENOMIC DNA]</scope>
    <source>
        <strain evidence="4 5">B</strain>
    </source>
</reference>